<dbReference type="RefSeq" id="WP_155091522.1">
    <property type="nucleotide sequence ID" value="NZ_WMJX01000006.1"/>
</dbReference>
<keyword evidence="2 5" id="KW-0812">Transmembrane</keyword>
<proteinExistence type="predicted"/>
<keyword evidence="3 5" id="KW-1133">Transmembrane helix</keyword>
<protein>
    <submittedName>
        <fullName evidence="7">Fatty acid hydroxylase family protein</fullName>
    </submittedName>
</protein>
<reference evidence="7 8" key="1">
    <citation type="submission" date="2019-11" db="EMBL/GenBank/DDBJ databases">
        <title>Genome of Strain BIT-d1.</title>
        <authorList>
            <person name="Yang Y."/>
        </authorList>
    </citation>
    <scope>NUCLEOTIDE SEQUENCE [LARGE SCALE GENOMIC DNA]</scope>
    <source>
        <strain evidence="7 8">BIT-d1</strain>
    </source>
</reference>
<dbReference type="AlphaFoldDB" id="A0A6I3LNA7"/>
<dbReference type="PANTHER" id="PTHR11863">
    <property type="entry name" value="STEROL DESATURASE"/>
    <property type="match status" value="1"/>
</dbReference>
<feature type="transmembrane region" description="Helical" evidence="5">
    <location>
        <begin position="56"/>
        <end position="77"/>
    </location>
</feature>
<evidence type="ECO:0000313" key="8">
    <source>
        <dbReference type="Proteomes" id="UP000438760"/>
    </source>
</evidence>
<keyword evidence="4 5" id="KW-0472">Membrane</keyword>
<dbReference type="EMBL" id="WMJX01000006">
    <property type="protein sequence ID" value="MTG97475.1"/>
    <property type="molecule type" value="Genomic_DNA"/>
</dbReference>
<dbReference type="Proteomes" id="UP000438760">
    <property type="component" value="Unassembled WGS sequence"/>
</dbReference>
<evidence type="ECO:0000256" key="5">
    <source>
        <dbReference type="SAM" id="Phobius"/>
    </source>
</evidence>
<evidence type="ECO:0000259" key="6">
    <source>
        <dbReference type="Pfam" id="PF04116"/>
    </source>
</evidence>
<dbReference type="GO" id="GO:0005506">
    <property type="term" value="F:iron ion binding"/>
    <property type="evidence" value="ECO:0007669"/>
    <property type="project" value="InterPro"/>
</dbReference>
<feature type="transmembrane region" description="Helical" evidence="5">
    <location>
        <begin position="89"/>
        <end position="112"/>
    </location>
</feature>
<feature type="domain" description="Fatty acid hydroxylase" evidence="6">
    <location>
        <begin position="98"/>
        <end position="233"/>
    </location>
</feature>
<evidence type="ECO:0000256" key="3">
    <source>
        <dbReference type="ARBA" id="ARBA00022989"/>
    </source>
</evidence>
<dbReference type="OrthoDB" id="9770329at2"/>
<evidence type="ECO:0000256" key="1">
    <source>
        <dbReference type="ARBA" id="ARBA00004370"/>
    </source>
</evidence>
<dbReference type="InterPro" id="IPR006694">
    <property type="entry name" value="Fatty_acid_hydroxylase"/>
</dbReference>
<dbReference type="Pfam" id="PF04116">
    <property type="entry name" value="FA_hydroxylase"/>
    <property type="match status" value="1"/>
</dbReference>
<evidence type="ECO:0000256" key="2">
    <source>
        <dbReference type="ARBA" id="ARBA00022692"/>
    </source>
</evidence>
<name>A0A6I3LNA7_9FLAO</name>
<feature type="transmembrane region" description="Helical" evidence="5">
    <location>
        <begin position="13"/>
        <end position="35"/>
    </location>
</feature>
<dbReference type="InterPro" id="IPR050307">
    <property type="entry name" value="Sterol_Desaturase_Related"/>
</dbReference>
<dbReference type="GO" id="GO:0016491">
    <property type="term" value="F:oxidoreductase activity"/>
    <property type="evidence" value="ECO:0007669"/>
    <property type="project" value="InterPro"/>
</dbReference>
<dbReference type="GO" id="GO:0016020">
    <property type="term" value="C:membrane"/>
    <property type="evidence" value="ECO:0007669"/>
    <property type="project" value="UniProtKB-SubCell"/>
</dbReference>
<accession>A0A6I3LNA7</accession>
<evidence type="ECO:0000313" key="7">
    <source>
        <dbReference type="EMBL" id="MTG97475.1"/>
    </source>
</evidence>
<keyword evidence="8" id="KW-1185">Reference proteome</keyword>
<organism evidence="7 8">
    <name type="scientific">Myroides albus</name>
    <dbReference type="NCBI Taxonomy" id="2562892"/>
    <lineage>
        <taxon>Bacteria</taxon>
        <taxon>Pseudomonadati</taxon>
        <taxon>Bacteroidota</taxon>
        <taxon>Flavobacteriia</taxon>
        <taxon>Flavobacteriales</taxon>
        <taxon>Flavobacteriaceae</taxon>
        <taxon>Myroides</taxon>
    </lineage>
</organism>
<comment type="caution">
    <text evidence="7">The sequence shown here is derived from an EMBL/GenBank/DDBJ whole genome shotgun (WGS) entry which is preliminary data.</text>
</comment>
<feature type="transmembrane region" description="Helical" evidence="5">
    <location>
        <begin position="167"/>
        <end position="184"/>
    </location>
</feature>
<evidence type="ECO:0000256" key="4">
    <source>
        <dbReference type="ARBA" id="ARBA00023136"/>
    </source>
</evidence>
<gene>
    <name evidence="7" type="ORF">GJV76_04885</name>
</gene>
<dbReference type="GO" id="GO:0008610">
    <property type="term" value="P:lipid biosynthetic process"/>
    <property type="evidence" value="ECO:0007669"/>
    <property type="project" value="InterPro"/>
</dbReference>
<feature type="transmembrane region" description="Helical" evidence="5">
    <location>
        <begin position="133"/>
        <end position="161"/>
    </location>
</feature>
<sequence>MLDLLLLLSRVELVSFSLLLNAILIGVSVLFYHFCTTYCGGKKIQTSTEPISKEDLRLTLVVLVCNSIVFLVGFELFRIDVIQVTENSSWATIILQTIVLIGMMDFLMYVFHRIAHSPVFYKAVHQRHHKHESVNCISLFVLHPLEAIGFGLVFILCLLVYSFSVQAIAIYLFINLIWGTIGHLNDEILKGNTIAKFLKKNVLGLSLFHNHHHQYPNHNFGFYTVIWDKFFGTYLK</sequence>
<comment type="subcellular location">
    <subcellularLocation>
        <location evidence="1">Membrane</location>
    </subcellularLocation>
</comment>